<evidence type="ECO:0000313" key="2">
    <source>
        <dbReference type="EMBL" id="KAG5186152.1"/>
    </source>
</evidence>
<dbReference type="AlphaFoldDB" id="A0A835Z269"/>
<feature type="region of interest" description="Disordered" evidence="1">
    <location>
        <begin position="370"/>
        <end position="407"/>
    </location>
</feature>
<evidence type="ECO:0000256" key="1">
    <source>
        <dbReference type="SAM" id="MobiDB-lite"/>
    </source>
</evidence>
<organism evidence="2 3">
    <name type="scientific">Tribonema minus</name>
    <dbReference type="NCBI Taxonomy" id="303371"/>
    <lineage>
        <taxon>Eukaryota</taxon>
        <taxon>Sar</taxon>
        <taxon>Stramenopiles</taxon>
        <taxon>Ochrophyta</taxon>
        <taxon>PX clade</taxon>
        <taxon>Xanthophyceae</taxon>
        <taxon>Tribonematales</taxon>
        <taxon>Tribonemataceae</taxon>
        <taxon>Tribonema</taxon>
    </lineage>
</organism>
<name>A0A835Z269_9STRA</name>
<keyword evidence="3" id="KW-1185">Reference proteome</keyword>
<protein>
    <submittedName>
        <fullName evidence="2">Uncharacterized protein</fullName>
    </submittedName>
</protein>
<dbReference type="Proteomes" id="UP000664859">
    <property type="component" value="Unassembled WGS sequence"/>
</dbReference>
<gene>
    <name evidence="2" type="ORF">JKP88DRAFT_262579</name>
</gene>
<sequence length="422" mass="43519">MALFQGLCVCLWGVRGGRSKFNFNFRFNMHAATEPRSQSPCSARVLPAHHSPARRRRACSNFNLRLRRAPPPLPPPPPRTMCSRSAACTLPWRKQAPATVLRQEAAGGADPVYVRTGHNGATDRDLLHKVFDVDVLRSIVHEVSGGSASDAGPAIAAAQLMRALRITLGDNAWDILPQLLKKRLADSLGTGKLAAPRSGERCSCSRSTTGHDGFCHNAAAIRRPGARAASTQPVLPAAGDVLTQQSAAVPRSMASAAAAEAGSSSAPRGPVAVARDGLPEAEAVNGDALAARMADAVARRTERAAAAAQRVEQAVRGGSDAAALPVSAEQAGAAAAAAAPAAAAAESAQQEARSGGVAATLTAEQAATAAAAAAEAEDQDPSQGTAGGQGNRVRRAPKPRQAYTPPTFFSCAMHPMFLTPVK</sequence>
<proteinExistence type="predicted"/>
<comment type="caution">
    <text evidence="2">The sequence shown here is derived from an EMBL/GenBank/DDBJ whole genome shotgun (WGS) entry which is preliminary data.</text>
</comment>
<evidence type="ECO:0000313" key="3">
    <source>
        <dbReference type="Proteomes" id="UP000664859"/>
    </source>
</evidence>
<accession>A0A835Z269</accession>
<dbReference type="EMBL" id="JAFCMP010000113">
    <property type="protein sequence ID" value="KAG5186152.1"/>
    <property type="molecule type" value="Genomic_DNA"/>
</dbReference>
<reference evidence="2" key="1">
    <citation type="submission" date="2021-02" db="EMBL/GenBank/DDBJ databases">
        <title>First Annotated Genome of the Yellow-green Alga Tribonema minus.</title>
        <authorList>
            <person name="Mahan K.M."/>
        </authorList>
    </citation>
    <scope>NUCLEOTIDE SEQUENCE</scope>
    <source>
        <strain evidence="2">UTEX B ZZ1240</strain>
    </source>
</reference>